<dbReference type="Proteomes" id="UP001319861">
    <property type="component" value="Chromosome"/>
</dbReference>
<evidence type="ECO:0000256" key="10">
    <source>
        <dbReference type="RuleBase" id="RU367050"/>
    </source>
</evidence>
<evidence type="ECO:0000256" key="6">
    <source>
        <dbReference type="ARBA" id="ARBA00022692"/>
    </source>
</evidence>
<comment type="similarity">
    <text evidence="2 10">Belongs to the binding-protein-dependent transport system permease family. MalFG subfamily.</text>
</comment>
<accession>A0ABM7PSA8</accession>
<sequence>MPRADQLTAPAHDDAVPASLPPAPQRGAPQRARRGPDSWKGALAKIVLLGLVDALAVYICIALFLSHSWAVFGIAAAVTLLINWTYLRPGGLPAKYLAPGVLFLAVFQVFVVVFSGYIAFTNYGDGHNSTKEDAVASILTSSQKRVPDSPAYRTSVVTKDGAYYLLVTDPSGTAEIGGTGKKLEPAPGAVKDSTGKAKSLDGYQTLALADLVAHQQDVLGLVVPVSDNPGDGTLRTQDGSNAYIFRSSMVYDRAADTLTDNDTGTVYRDSGQGDFVSPSGEKLATGWKIDVGFKNFVTAFTDPGLRGPLLAVTAWTFTFAIASVLLTFALGLFLAITFNRADLKGRRVYRIIMILPYAFPAFLSGLVWAGLLNPEFGFINNALLGGAHIGWLTDPVLAKVSVLVVNLWLGFPYMFLVCTGALQSLPEDVDEAARMDGASPWRIFRSIKLPLLLVSTAPLLISSFAFNFNNFNVIYMLTNGGPRFADTTRDIGATDILITLVYKSAFGVGTGRDYGLASALAIIIFIIRRDRLGDQLQADQGPRGRELT</sequence>
<proteinExistence type="inferred from homology"/>
<dbReference type="PANTHER" id="PTHR47314">
    <property type="entry name" value="MALTOSE/MALTODEXTRIN TRANSPORT SYSTEM PERMEASE PROTEIN MALF"/>
    <property type="match status" value="1"/>
</dbReference>
<keyword evidence="3 9" id="KW-0813">Transport</keyword>
<feature type="transmembrane region" description="Helical" evidence="9">
    <location>
        <begin position="443"/>
        <end position="466"/>
    </location>
</feature>
<dbReference type="CDD" id="cd06261">
    <property type="entry name" value="TM_PBP2"/>
    <property type="match status" value="1"/>
</dbReference>
<feature type="transmembrane region" description="Helical" evidence="9">
    <location>
        <begin position="42"/>
        <end position="64"/>
    </location>
</feature>
<dbReference type="InterPro" id="IPR035277">
    <property type="entry name" value="MalF_N"/>
</dbReference>
<comment type="subcellular location">
    <subcellularLocation>
        <location evidence="1 9">Cell membrane</location>
        <topology evidence="1 9">Multi-pass membrane protein</topology>
    </subcellularLocation>
</comment>
<feature type="domain" description="ABC transmembrane type-1" evidence="12">
    <location>
        <begin position="313"/>
        <end position="533"/>
    </location>
</feature>
<feature type="transmembrane region" description="Helical" evidence="9">
    <location>
        <begin position="96"/>
        <end position="120"/>
    </location>
</feature>
<dbReference type="SUPFAM" id="SSF161098">
    <property type="entry name" value="MetI-like"/>
    <property type="match status" value="1"/>
</dbReference>
<dbReference type="PROSITE" id="PS50928">
    <property type="entry name" value="ABC_TM1"/>
    <property type="match status" value="1"/>
</dbReference>
<dbReference type="EMBL" id="AP024525">
    <property type="protein sequence ID" value="BCT74966.1"/>
    <property type="molecule type" value="Genomic_DNA"/>
</dbReference>
<keyword evidence="7 9" id="KW-1133">Transmembrane helix</keyword>
<name>A0ABM7PSA8_SINCY</name>
<dbReference type="PANTHER" id="PTHR47314:SF1">
    <property type="entry name" value="MALTOSE_MALTODEXTRIN TRANSPORT SYSTEM PERMEASE PROTEIN MALF"/>
    <property type="match status" value="1"/>
</dbReference>
<keyword evidence="4 10" id="KW-1003">Cell membrane</keyword>
<evidence type="ECO:0000256" key="1">
    <source>
        <dbReference type="ARBA" id="ARBA00004651"/>
    </source>
</evidence>
<keyword evidence="6 9" id="KW-0812">Transmembrane</keyword>
<feature type="transmembrane region" description="Helical" evidence="9">
    <location>
        <begin position="70"/>
        <end position="87"/>
    </location>
</feature>
<evidence type="ECO:0000256" key="2">
    <source>
        <dbReference type="ARBA" id="ARBA00009047"/>
    </source>
</evidence>
<dbReference type="Pfam" id="PF00528">
    <property type="entry name" value="BPD_transp_1"/>
    <property type="match status" value="1"/>
</dbReference>
<keyword evidence="5 10" id="KW-0762">Sugar transport</keyword>
<evidence type="ECO:0000256" key="7">
    <source>
        <dbReference type="ARBA" id="ARBA00022989"/>
    </source>
</evidence>
<evidence type="ECO:0000256" key="5">
    <source>
        <dbReference type="ARBA" id="ARBA00022597"/>
    </source>
</evidence>
<dbReference type="SUPFAM" id="SSF160964">
    <property type="entry name" value="MalF N-terminal region-like"/>
    <property type="match status" value="1"/>
</dbReference>
<evidence type="ECO:0000313" key="14">
    <source>
        <dbReference type="Proteomes" id="UP001319861"/>
    </source>
</evidence>
<reference evidence="13 14" key="1">
    <citation type="journal article" date="2021" name="J. Biosci. Bioeng.">
        <title>Identification and characterization of a chc gene cluster responsible for the aromatization pathway of cyclohexanecarboxylate degradation in Sinomonas cyclohexanicum ATCC 51369.</title>
        <authorList>
            <person name="Yamamoto T."/>
            <person name="Hasegawa Y."/>
            <person name="Lau P.C.K."/>
            <person name="Iwaki H."/>
        </authorList>
    </citation>
    <scope>NUCLEOTIDE SEQUENCE [LARGE SCALE GENOMIC DNA]</scope>
    <source>
        <strain evidence="13 14">ATCC 51369</strain>
    </source>
</reference>
<feature type="transmembrane region" description="Helical" evidence="9">
    <location>
        <begin position="312"/>
        <end position="336"/>
    </location>
</feature>
<dbReference type="InterPro" id="IPR035906">
    <property type="entry name" value="MetI-like_sf"/>
</dbReference>
<comment type="function">
    <text evidence="10">Part of the ABC transporter complex MalEFGK involved in maltose/maltodextrin import. Probably responsible for the translocation of the substrate across the membrane.</text>
</comment>
<dbReference type="Gene3D" id="1.20.58.370">
    <property type="entry name" value="MalF N-terminal region-like"/>
    <property type="match status" value="1"/>
</dbReference>
<evidence type="ECO:0000256" key="4">
    <source>
        <dbReference type="ARBA" id="ARBA00022475"/>
    </source>
</evidence>
<protein>
    <recommendedName>
        <fullName evidence="10">Maltose/maltodextrin transport system permease protein</fullName>
    </recommendedName>
</protein>
<feature type="transmembrane region" description="Helical" evidence="9">
    <location>
        <begin position="505"/>
        <end position="527"/>
    </location>
</feature>
<evidence type="ECO:0000313" key="13">
    <source>
        <dbReference type="EMBL" id="BCT74966.1"/>
    </source>
</evidence>
<evidence type="ECO:0000256" key="8">
    <source>
        <dbReference type="ARBA" id="ARBA00023136"/>
    </source>
</evidence>
<evidence type="ECO:0000256" key="3">
    <source>
        <dbReference type="ARBA" id="ARBA00022448"/>
    </source>
</evidence>
<gene>
    <name evidence="13" type="ORF">SCMU_08080</name>
</gene>
<evidence type="ECO:0000256" key="11">
    <source>
        <dbReference type="SAM" id="MobiDB-lite"/>
    </source>
</evidence>
<dbReference type="Gene3D" id="3.10.650.10">
    <property type="entry name" value="MalF N-terminal region-like"/>
    <property type="match status" value="1"/>
</dbReference>
<dbReference type="Gene3D" id="1.10.3720.10">
    <property type="entry name" value="MetI-like"/>
    <property type="match status" value="1"/>
</dbReference>
<dbReference type="InterPro" id="IPR000515">
    <property type="entry name" value="MetI-like"/>
</dbReference>
<keyword evidence="8 9" id="KW-0472">Membrane</keyword>
<evidence type="ECO:0000259" key="12">
    <source>
        <dbReference type="PROSITE" id="PS50928"/>
    </source>
</evidence>
<dbReference type="InterPro" id="IPR032550">
    <property type="entry name" value="TM_PBP2_N"/>
</dbReference>
<dbReference type="Pfam" id="PF16296">
    <property type="entry name" value="TM_PBP2_N"/>
    <property type="match status" value="1"/>
</dbReference>
<feature type="transmembrane region" description="Helical" evidence="9">
    <location>
        <begin position="348"/>
        <end position="371"/>
    </location>
</feature>
<evidence type="ECO:0000256" key="9">
    <source>
        <dbReference type="RuleBase" id="RU363032"/>
    </source>
</evidence>
<organism evidence="13 14">
    <name type="scientific">Sinomonas cyclohexanicum</name>
    <name type="common">Corynebacterium cyclohexanicum</name>
    <dbReference type="NCBI Taxonomy" id="322009"/>
    <lineage>
        <taxon>Bacteria</taxon>
        <taxon>Bacillati</taxon>
        <taxon>Actinomycetota</taxon>
        <taxon>Actinomycetes</taxon>
        <taxon>Micrococcales</taxon>
        <taxon>Micrococcaceae</taxon>
        <taxon>Sinomonas</taxon>
    </lineage>
</organism>
<keyword evidence="14" id="KW-1185">Reference proteome</keyword>
<feature type="region of interest" description="Disordered" evidence="11">
    <location>
        <begin position="1"/>
        <end position="36"/>
    </location>
</feature>
<feature type="transmembrane region" description="Helical" evidence="9">
    <location>
        <begin position="400"/>
        <end position="422"/>
    </location>
</feature>